<organism evidence="3 4">
    <name type="scientific">Brachybacterium ginsengisoli</name>
    <dbReference type="NCBI Taxonomy" id="1331682"/>
    <lineage>
        <taxon>Bacteria</taxon>
        <taxon>Bacillati</taxon>
        <taxon>Actinomycetota</taxon>
        <taxon>Actinomycetes</taxon>
        <taxon>Micrococcales</taxon>
        <taxon>Dermabacteraceae</taxon>
        <taxon>Brachybacterium</taxon>
    </lineage>
</organism>
<dbReference type="KEGG" id="bgg:CFK41_13665"/>
<protein>
    <submittedName>
        <fullName evidence="3">Endonuclease</fullName>
    </submittedName>
</protein>
<evidence type="ECO:0000256" key="1">
    <source>
        <dbReference type="SAM" id="MobiDB-lite"/>
    </source>
</evidence>
<evidence type="ECO:0000313" key="3">
    <source>
        <dbReference type="EMBL" id="ATG55704.1"/>
    </source>
</evidence>
<dbReference type="AlphaFoldDB" id="A0A291H033"/>
<evidence type="ECO:0000313" key="4">
    <source>
        <dbReference type="Proteomes" id="UP000217889"/>
    </source>
</evidence>
<feature type="domain" description="Endonuclease/exonuclease/phosphatase" evidence="2">
    <location>
        <begin position="69"/>
        <end position="419"/>
    </location>
</feature>
<keyword evidence="3" id="KW-0255">Endonuclease</keyword>
<gene>
    <name evidence="3" type="ORF">CFK41_13665</name>
</gene>
<accession>A0A291H033</accession>
<evidence type="ECO:0000259" key="2">
    <source>
        <dbReference type="Pfam" id="PF03372"/>
    </source>
</evidence>
<reference evidence="3 4" key="1">
    <citation type="journal article" date="2014" name="Int. J. Syst. Evol. Microbiol.">
        <title>Brachybacterium ginsengisoli sp. nov., isolated from soil of a ginseng field.</title>
        <authorList>
            <person name="Hoang V.A."/>
            <person name="Kim Y.J."/>
            <person name="Nguyen N.L."/>
            <person name="Yang D.C."/>
        </authorList>
    </citation>
    <scope>NUCLEOTIDE SEQUENCE [LARGE SCALE GENOMIC DNA]</scope>
    <source>
        <strain evidence="3 4">DCY80</strain>
    </source>
</reference>
<sequence>MRAVCHPSSTPPCGRRAGQCTIGGMTPRVTRRRALAAAAAGFGLPAAAADAAPAPARHRGGFENLRVATFNASLNREQEGQLLEDLATGEDAQIRAVAEVIQINNPDILLINEFDHDADGRGVDLFRTKYLEVSQNGKSPVFYPHAFTAPVNTGVPSGHDLNRDGTVGGPDDAWGFGQFPGQYGMVVLSRHPILTEQVRTFQNLRWADMPSNLLPTEFYGEEISPELRLSSKSHWDVPVSVGAGIVHILAAHPTPPSFDGPEKRNQRRNSDEIRLWSDYLSPGRRSKWIVDDAGLRGGLAAREQFVILGDMNSDPLDGDSWPGAIDQLLGHPRVQDTKPASEGAVEASKAQGGANLKHSGDPRLDTADFNDDPSPGNLRVDYVLPATSLQVVSSAVYWPQTGHPGSELTGTFPFPTSDHRLVRVDLQVKA</sequence>
<dbReference type="InterPro" id="IPR036691">
    <property type="entry name" value="Endo/exonu/phosph_ase_sf"/>
</dbReference>
<name>A0A291H033_9MICO</name>
<dbReference type="EMBL" id="CP023564">
    <property type="protein sequence ID" value="ATG55704.1"/>
    <property type="molecule type" value="Genomic_DNA"/>
</dbReference>
<dbReference type="SUPFAM" id="SSF56219">
    <property type="entry name" value="DNase I-like"/>
    <property type="match status" value="1"/>
</dbReference>
<proteinExistence type="predicted"/>
<keyword evidence="4" id="KW-1185">Reference proteome</keyword>
<keyword evidence="3" id="KW-0378">Hydrolase</keyword>
<dbReference type="InterPro" id="IPR006311">
    <property type="entry name" value="TAT_signal"/>
</dbReference>
<dbReference type="PROSITE" id="PS51318">
    <property type="entry name" value="TAT"/>
    <property type="match status" value="1"/>
</dbReference>
<dbReference type="InterPro" id="IPR005135">
    <property type="entry name" value="Endo/exonuclease/phosphatase"/>
</dbReference>
<dbReference type="Pfam" id="PF03372">
    <property type="entry name" value="Exo_endo_phos"/>
    <property type="match status" value="1"/>
</dbReference>
<dbReference type="GO" id="GO:0004519">
    <property type="term" value="F:endonuclease activity"/>
    <property type="evidence" value="ECO:0007669"/>
    <property type="project" value="UniProtKB-KW"/>
</dbReference>
<dbReference type="Proteomes" id="UP000217889">
    <property type="component" value="Chromosome"/>
</dbReference>
<keyword evidence="3" id="KW-0540">Nuclease</keyword>
<feature type="region of interest" description="Disordered" evidence="1">
    <location>
        <begin position="334"/>
        <end position="375"/>
    </location>
</feature>
<dbReference type="Gene3D" id="3.60.10.10">
    <property type="entry name" value="Endonuclease/exonuclease/phosphatase"/>
    <property type="match status" value="1"/>
</dbReference>